<evidence type="ECO:0000313" key="28">
    <source>
        <dbReference type="Proteomes" id="UP000309259"/>
    </source>
</evidence>
<keyword evidence="1" id="KW-0813">Transport</keyword>
<dbReference type="EMBL" id="FIHA01000010">
    <property type="protein sequence ID" value="CYU74956.1"/>
    <property type="molecule type" value="Genomic_DNA"/>
</dbReference>
<evidence type="ECO:0000313" key="9">
    <source>
        <dbReference type="EMBL" id="CYV44213.1"/>
    </source>
</evidence>
<dbReference type="EMBL" id="FIJK01000008">
    <property type="protein sequence ID" value="CYW13824.1"/>
    <property type="molecule type" value="Genomic_DNA"/>
</dbReference>
<dbReference type="InterPro" id="IPR003439">
    <property type="entry name" value="ABC_transporter-like_ATP-bd"/>
</dbReference>
<evidence type="ECO:0000256" key="2">
    <source>
        <dbReference type="ARBA" id="ARBA00022741"/>
    </source>
</evidence>
<evidence type="ECO:0000313" key="13">
    <source>
        <dbReference type="EMBL" id="RRN48748.1"/>
    </source>
</evidence>
<evidence type="ECO:0000313" key="25">
    <source>
        <dbReference type="Proteomes" id="UP000273973"/>
    </source>
</evidence>
<dbReference type="Proteomes" id="UP000072618">
    <property type="component" value="Unassembled WGS sequence"/>
</dbReference>
<evidence type="ECO:0000313" key="22">
    <source>
        <dbReference type="Proteomes" id="UP000073494"/>
    </source>
</evidence>
<evidence type="ECO:0000313" key="26">
    <source>
        <dbReference type="Proteomes" id="UP000278566"/>
    </source>
</evidence>
<dbReference type="GO" id="GO:0016887">
    <property type="term" value="F:ATP hydrolysis activity"/>
    <property type="evidence" value="ECO:0007669"/>
    <property type="project" value="InterPro"/>
</dbReference>
<reference evidence="15 25" key="4">
    <citation type="submission" date="2018-11" db="EMBL/GenBank/DDBJ databases">
        <authorList>
            <person name="Stevens M.J."/>
            <person name="Cernela N."/>
            <person name="Spoerry Serrano N."/>
            <person name="Schmitt S."/>
            <person name="Schrenzel J."/>
            <person name="Stephan R."/>
        </authorList>
    </citation>
    <scope>NUCLEOTIDE SEQUENCE [LARGE SCALE GENOMIC DNA]</scope>
    <source>
        <strain evidence="15 25">SS1014</strain>
    </source>
</reference>
<dbReference type="Proteomes" id="UP000309259">
    <property type="component" value="Unassembled WGS sequence"/>
</dbReference>
<evidence type="ECO:0000313" key="8">
    <source>
        <dbReference type="EMBL" id="CYU86115.1"/>
    </source>
</evidence>
<evidence type="ECO:0000313" key="7">
    <source>
        <dbReference type="EMBL" id="CYU75941.1"/>
    </source>
</evidence>
<evidence type="ECO:0000256" key="3">
    <source>
        <dbReference type="ARBA" id="ARBA00022840"/>
    </source>
</evidence>
<dbReference type="InterPro" id="IPR003593">
    <property type="entry name" value="AAA+_ATPase"/>
</dbReference>
<dbReference type="PROSITE" id="PS00211">
    <property type="entry name" value="ABC_TRANSPORTER_1"/>
    <property type="match status" value="1"/>
</dbReference>
<dbReference type="EMBL" id="FILX01000008">
    <property type="protein sequence ID" value="CYX51046.1"/>
    <property type="molecule type" value="Genomic_DNA"/>
</dbReference>
<dbReference type="EMBL" id="FIHD01000006">
    <property type="protein sequence ID" value="CYU75941.1"/>
    <property type="molecule type" value="Genomic_DNA"/>
</dbReference>
<dbReference type="RefSeq" id="WP_002941081.1">
    <property type="nucleotide sequence ID" value="NZ_CEDY01000016.1"/>
</dbReference>
<dbReference type="PROSITE" id="PS50893">
    <property type="entry name" value="ABC_TRANSPORTER_2"/>
    <property type="match status" value="1"/>
</dbReference>
<keyword evidence="2" id="KW-0547">Nucleotide-binding</keyword>
<evidence type="ECO:0000313" key="16">
    <source>
        <dbReference type="EMBL" id="TII03534.1"/>
    </source>
</evidence>
<evidence type="ECO:0000313" key="11">
    <source>
        <dbReference type="EMBL" id="CYW13824.1"/>
    </source>
</evidence>
<evidence type="ECO:0000313" key="27">
    <source>
        <dbReference type="Proteomes" id="UP000281324"/>
    </source>
</evidence>
<dbReference type="SMART" id="SM00382">
    <property type="entry name" value="AAA"/>
    <property type="match status" value="1"/>
</dbReference>
<reference evidence="15 25" key="5">
    <citation type="submission" date="2018-12" db="EMBL/GenBank/DDBJ databases">
        <title>Whole-genome sequences of fifteen clinical Streptococcus suis strains isolated from pigs between 2006 and 2018.</title>
        <authorList>
            <person name="Stevens M.J.A."/>
            <person name="Cernela N."/>
            <person name="Spoerry Serrano N."/>
            <person name="Schmitt S."/>
            <person name="Schrenzel J."/>
            <person name="Stephan R."/>
        </authorList>
    </citation>
    <scope>NUCLEOTIDE SEQUENCE [LARGE SCALE GENOMIC DNA]</scope>
    <source>
        <strain evidence="15 25">SS1014</strain>
    </source>
</reference>
<dbReference type="PANTHER" id="PTHR42939:SF1">
    <property type="entry name" value="ABC TRANSPORTER ATP-BINDING PROTEIN ALBC-RELATED"/>
    <property type="match status" value="1"/>
</dbReference>
<dbReference type="Proteomes" id="UP000072794">
    <property type="component" value="Unassembled WGS sequence"/>
</dbReference>
<keyword evidence="3 6" id="KW-0067">ATP-binding</keyword>
<dbReference type="Proteomes" id="UP000281324">
    <property type="component" value="Unassembled WGS sequence"/>
</dbReference>
<sequence length="297" mass="33335">MLEVRHLCKSYGSKEVLKDISFTIPSGTICGLVGKNGAGKTTFFHSLLRFVTYEGEIILDQQAVTPALFQKIGYLPEERSLMPKLSVFEQVRYLASLKGMTSKEVAEKLPLWMKKLEVKGKMTDKIKSLSKGNQQKVQLIVTLIHEPDLIILDEPFSGLDPVNTALLKRVILEEKERGATLIFSDHVMTNVEELCDQLLMIQDGQLVLNGGIQEIRRQFGRTRLFISSDVARERLEGLPHVLSVQMTNQDKWRLVLDDEAAGPELFQLISGGSYLATFDQQAPTIDEIFKIKSGVAE</sequence>
<dbReference type="EMBL" id="RRZO01000018">
    <property type="protein sequence ID" value="RRN51482.1"/>
    <property type="molecule type" value="Genomic_DNA"/>
</dbReference>
<reference evidence="5 24" key="2">
    <citation type="submission" date="2017-11" db="EMBL/GenBank/DDBJ databases">
        <title>Genome analysis of Streptococcus suis serotype chz stain ah681.</title>
        <authorList>
            <person name="Pan Z."/>
            <person name="Zhang Y."/>
            <person name="Ma J."/>
            <person name="Lu P."/>
            <person name="Zhu Y."/>
            <person name="Zhong X."/>
            <person name="Dong W."/>
            <person name="Lu C."/>
            <person name="Yao H."/>
        </authorList>
    </citation>
    <scope>NUCLEOTIDE SEQUENCE [LARGE SCALE GENOMIC DNA]</scope>
    <source>
        <strain evidence="5 24">AH681</strain>
    </source>
</reference>
<dbReference type="Gene3D" id="3.40.50.300">
    <property type="entry name" value="P-loop containing nucleotide triphosphate hydrolases"/>
    <property type="match status" value="1"/>
</dbReference>
<evidence type="ECO:0000313" key="5">
    <source>
        <dbReference type="EMBL" id="AUA18266.1"/>
    </source>
</evidence>
<reference evidence="17 18" key="1">
    <citation type="submission" date="2016-02" db="EMBL/GenBank/DDBJ databases">
        <authorList>
            <consortium name="Pathogen Informatics"/>
        </authorList>
    </citation>
    <scope>NUCLEOTIDE SEQUENCE [LARGE SCALE GENOMIC DNA]</scope>
    <source>
        <strain evidence="8 19">LSS32</strain>
        <strain evidence="6 20">LSS52</strain>
        <strain evidence="7 22">LSS54</strain>
        <strain evidence="9 18">LSS69</strain>
        <strain evidence="10 21">LSS99</strain>
        <strain evidence="11 17">SS1013</strain>
        <strain evidence="12 23">SS993</strain>
    </source>
</reference>
<dbReference type="EMBL" id="RRZQ01000015">
    <property type="protein sequence ID" value="RRN48748.1"/>
    <property type="molecule type" value="Genomic_DNA"/>
</dbReference>
<dbReference type="AlphaFoldDB" id="A0A123T059"/>
<accession>A0A123T059</accession>
<dbReference type="Proteomes" id="UP000273973">
    <property type="component" value="Unassembled WGS sequence"/>
</dbReference>
<evidence type="ECO:0000313" key="18">
    <source>
        <dbReference type="Proteomes" id="UP000071533"/>
    </source>
</evidence>
<protein>
    <submittedName>
        <fullName evidence="5 6">ABC transporter ATP-binding protein</fullName>
    </submittedName>
</protein>
<dbReference type="EMBL" id="FIHS01000018">
    <property type="protein sequence ID" value="CYV44213.1"/>
    <property type="molecule type" value="Genomic_DNA"/>
</dbReference>
<dbReference type="EMBL" id="FIIX01000025">
    <property type="protein sequence ID" value="CYW09218.1"/>
    <property type="molecule type" value="Genomic_DNA"/>
</dbReference>
<evidence type="ECO:0000313" key="23">
    <source>
        <dbReference type="Proteomes" id="UP000074903"/>
    </source>
</evidence>
<dbReference type="Proteomes" id="UP000231863">
    <property type="component" value="Chromosome"/>
</dbReference>
<evidence type="ECO:0000313" key="20">
    <source>
        <dbReference type="Proteomes" id="UP000072794"/>
    </source>
</evidence>
<dbReference type="Proteomes" id="UP000069526">
    <property type="component" value="Unassembled WGS sequence"/>
</dbReference>
<gene>
    <name evidence="6" type="primary">ecsA_2</name>
    <name evidence="11" type="synonym">ecsA_3</name>
    <name evidence="8" type="synonym">ecsA_4</name>
    <name evidence="5" type="ORF">CWI26_01440</name>
    <name evidence="13" type="ORF">EI219_09545</name>
    <name evidence="14" type="ORF">EI220_04535</name>
    <name evidence="15" type="ORF">EJA00_01220</name>
    <name evidence="8" type="ORF">ERS132394_01591</name>
    <name evidence="6" type="ORF">ERS132414_00723</name>
    <name evidence="7" type="ORF">ERS132416_00535</name>
    <name evidence="9" type="ORF">ERS132431_01474</name>
    <name evidence="10" type="ORF">ERS132461_01259</name>
    <name evidence="12" type="ORF">ERS132531_00763</name>
    <name evidence="11" type="ORF">ERS132539_00562</name>
    <name evidence="16" type="ORF">FAJ35_02175</name>
</gene>
<evidence type="ECO:0000313" key="12">
    <source>
        <dbReference type="EMBL" id="CYX51046.1"/>
    </source>
</evidence>
<dbReference type="Proteomes" id="UP000074903">
    <property type="component" value="Unassembled WGS sequence"/>
</dbReference>
<dbReference type="EMBL" id="FIGJ01000019">
    <property type="protein sequence ID" value="CYU86115.1"/>
    <property type="molecule type" value="Genomic_DNA"/>
</dbReference>
<evidence type="ECO:0000313" key="10">
    <source>
        <dbReference type="EMBL" id="CYW09218.1"/>
    </source>
</evidence>
<dbReference type="PANTHER" id="PTHR42939">
    <property type="entry name" value="ABC TRANSPORTER ATP-BINDING PROTEIN ALBC-RELATED"/>
    <property type="match status" value="1"/>
</dbReference>
<evidence type="ECO:0000256" key="1">
    <source>
        <dbReference type="ARBA" id="ARBA00022448"/>
    </source>
</evidence>
<evidence type="ECO:0000313" key="24">
    <source>
        <dbReference type="Proteomes" id="UP000231863"/>
    </source>
</evidence>
<evidence type="ECO:0000313" key="21">
    <source>
        <dbReference type="Proteomes" id="UP000073388"/>
    </source>
</evidence>
<dbReference type="InterPro" id="IPR025302">
    <property type="entry name" value="DrrA1/2-like_C"/>
</dbReference>
<dbReference type="InterPro" id="IPR051782">
    <property type="entry name" value="ABC_Transporter_VariousFunc"/>
</dbReference>
<evidence type="ECO:0000259" key="4">
    <source>
        <dbReference type="PROSITE" id="PS50893"/>
    </source>
</evidence>
<evidence type="ECO:0000313" key="15">
    <source>
        <dbReference type="EMBL" id="RRR50139.1"/>
    </source>
</evidence>
<reference evidence="26 27" key="3">
    <citation type="submission" date="2018-11" db="EMBL/GenBank/DDBJ databases">
        <title>Changes in penicillin susceptibility of Streptococcus suis isolates by amino acid alterations in the penicillin-binding protein.</title>
        <authorList>
            <person name="Niemann L."/>
            <person name="Eichhorn I."/>
        </authorList>
    </citation>
    <scope>NUCLEOTIDE SEQUENCE [LARGE SCALE GENOMIC DNA]</scope>
    <source>
        <strain evidence="13 27">IMT40201</strain>
        <strain evidence="14 26">IMT40738</strain>
    </source>
</reference>
<name>A0A123T059_STRSU</name>
<dbReference type="Proteomes" id="UP000073388">
    <property type="component" value="Unassembled WGS sequence"/>
</dbReference>
<dbReference type="Proteomes" id="UP000071533">
    <property type="component" value="Unassembled WGS sequence"/>
</dbReference>
<evidence type="ECO:0000313" key="6">
    <source>
        <dbReference type="EMBL" id="CYU74956.1"/>
    </source>
</evidence>
<dbReference type="InterPro" id="IPR017871">
    <property type="entry name" value="ABC_transporter-like_CS"/>
</dbReference>
<dbReference type="Proteomes" id="UP000278566">
    <property type="component" value="Unassembled WGS sequence"/>
</dbReference>
<dbReference type="EMBL" id="CP025043">
    <property type="protein sequence ID" value="AUA18266.1"/>
    <property type="molecule type" value="Genomic_DNA"/>
</dbReference>
<proteinExistence type="predicted"/>
<evidence type="ECO:0000313" key="14">
    <source>
        <dbReference type="EMBL" id="RRN51482.1"/>
    </source>
</evidence>
<dbReference type="GO" id="GO:0005524">
    <property type="term" value="F:ATP binding"/>
    <property type="evidence" value="ECO:0007669"/>
    <property type="project" value="UniProtKB-KW"/>
</dbReference>
<dbReference type="EMBL" id="RSDG01000004">
    <property type="protein sequence ID" value="RRR50139.1"/>
    <property type="molecule type" value="Genomic_DNA"/>
</dbReference>
<dbReference type="Proteomes" id="UP000073494">
    <property type="component" value="Unassembled WGS sequence"/>
</dbReference>
<dbReference type="Pfam" id="PF00005">
    <property type="entry name" value="ABC_tran"/>
    <property type="match status" value="1"/>
</dbReference>
<dbReference type="SUPFAM" id="SSF52540">
    <property type="entry name" value="P-loop containing nucleoside triphosphate hydrolases"/>
    <property type="match status" value="1"/>
</dbReference>
<feature type="domain" description="ABC transporter" evidence="4">
    <location>
        <begin position="2"/>
        <end position="228"/>
    </location>
</feature>
<dbReference type="InterPro" id="IPR027417">
    <property type="entry name" value="P-loop_NTPase"/>
</dbReference>
<reference evidence="16 28" key="6">
    <citation type="submission" date="2019-04" db="EMBL/GenBank/DDBJ databases">
        <title>Genome analysis of Streptococcus suis strain WUSS327.</title>
        <authorList>
            <person name="Chen H."/>
            <person name="Gao X."/>
            <person name="Wu Z."/>
        </authorList>
    </citation>
    <scope>NUCLEOTIDE SEQUENCE [LARGE SCALE GENOMIC DNA]</scope>
    <source>
        <strain evidence="16 28">WUSS327</strain>
    </source>
</reference>
<dbReference type="EMBL" id="SSXL01000005">
    <property type="protein sequence ID" value="TII03534.1"/>
    <property type="molecule type" value="Genomic_DNA"/>
</dbReference>
<organism evidence="6 20">
    <name type="scientific">Streptococcus suis</name>
    <dbReference type="NCBI Taxonomy" id="1307"/>
    <lineage>
        <taxon>Bacteria</taxon>
        <taxon>Bacillati</taxon>
        <taxon>Bacillota</taxon>
        <taxon>Bacilli</taxon>
        <taxon>Lactobacillales</taxon>
        <taxon>Streptococcaceae</taxon>
        <taxon>Streptococcus</taxon>
    </lineage>
</organism>
<evidence type="ECO:0000313" key="17">
    <source>
        <dbReference type="Proteomes" id="UP000069526"/>
    </source>
</evidence>
<evidence type="ECO:0000313" key="19">
    <source>
        <dbReference type="Proteomes" id="UP000072618"/>
    </source>
</evidence>
<dbReference type="Pfam" id="PF13732">
    <property type="entry name" value="DrrA1-3_C"/>
    <property type="match status" value="1"/>
</dbReference>